<sequence>MTMLSEQEILNNAFKDMLFHEQVLAGKLAELHKEITEPQIQKMFQGMEMAARTRQNMLTQKMSGFGIV</sequence>
<protein>
    <submittedName>
        <fullName evidence="1">Uncharacterized protein</fullName>
    </submittedName>
</protein>
<dbReference type="EMBL" id="JAAKGU010000008">
    <property type="protein sequence ID" value="NGM84190.1"/>
    <property type="molecule type" value="Genomic_DNA"/>
</dbReference>
<organism evidence="1 2">
    <name type="scientific">Paenibacillus apii</name>
    <dbReference type="NCBI Taxonomy" id="1850370"/>
    <lineage>
        <taxon>Bacteria</taxon>
        <taxon>Bacillati</taxon>
        <taxon>Bacillota</taxon>
        <taxon>Bacilli</taxon>
        <taxon>Bacillales</taxon>
        <taxon>Paenibacillaceae</taxon>
        <taxon>Paenibacillus</taxon>
    </lineage>
</organism>
<name>A0A6M1PLQ8_9BACL</name>
<dbReference type="AlphaFoldDB" id="A0A6M1PLQ8"/>
<evidence type="ECO:0000313" key="1">
    <source>
        <dbReference type="EMBL" id="NGM84190.1"/>
    </source>
</evidence>
<gene>
    <name evidence="1" type="ORF">G5B47_17390</name>
</gene>
<accession>A0A6M1PLQ8</accession>
<proteinExistence type="predicted"/>
<evidence type="ECO:0000313" key="2">
    <source>
        <dbReference type="Proteomes" id="UP000480151"/>
    </source>
</evidence>
<keyword evidence="2" id="KW-1185">Reference proteome</keyword>
<comment type="caution">
    <text evidence="1">The sequence shown here is derived from an EMBL/GenBank/DDBJ whole genome shotgun (WGS) entry which is preliminary data.</text>
</comment>
<dbReference type="RefSeq" id="WP_165100594.1">
    <property type="nucleotide sequence ID" value="NZ_JAAKGU010000008.1"/>
</dbReference>
<reference evidence="1 2" key="1">
    <citation type="submission" date="2020-02" db="EMBL/GenBank/DDBJ databases">
        <authorList>
            <person name="Gao J."/>
            <person name="Sun J."/>
        </authorList>
    </citation>
    <scope>NUCLEOTIDE SEQUENCE [LARGE SCALE GENOMIC DNA]</scope>
    <source>
        <strain evidence="1 2">7124</strain>
    </source>
</reference>
<dbReference type="Proteomes" id="UP000480151">
    <property type="component" value="Unassembled WGS sequence"/>
</dbReference>